<comment type="PTM">
    <text evidence="9">Sulfation is important for activity and for the binding to a putative membrane receptor.</text>
</comment>
<reference evidence="10 12" key="1">
    <citation type="submission" date="2024-02" db="EMBL/GenBank/DDBJ databases">
        <authorList>
            <person name="Vignale AGUSTIN F."/>
            <person name="Sosa J E."/>
            <person name="Modenutti C."/>
        </authorList>
    </citation>
    <scope>NUCLEOTIDE SEQUENCE [LARGE SCALE GENOMIC DNA]</scope>
</reference>
<feature type="chain" id="PRO_5044523405" description="Phytosulfokine" evidence="9">
    <location>
        <begin position="23"/>
        <end position="83"/>
    </location>
</feature>
<dbReference type="Pfam" id="PF06404">
    <property type="entry name" value="PSK"/>
    <property type="match status" value="1"/>
</dbReference>
<keyword evidence="5 9" id="KW-0765">Sulfation</keyword>
<comment type="function">
    <text evidence="9">Promotes plant cell differentiation, organogenesis and somatic embryogenesis as well as cell proliferation.</text>
</comment>
<feature type="signal peptide" evidence="9">
    <location>
        <begin position="1"/>
        <end position="22"/>
    </location>
</feature>
<comment type="PTM">
    <text evidence="9">PSK-alpha is produced by endopeptidase digestion. PSK-beta is produced from PSK-alpha by exopeptidase digestion.</text>
</comment>
<dbReference type="Proteomes" id="UP001642360">
    <property type="component" value="Unassembled WGS sequence"/>
</dbReference>
<keyword evidence="12" id="KW-1185">Reference proteome</keyword>
<dbReference type="PANTHER" id="PTHR33285">
    <property type="entry name" value="PHYTOSULFOKINES 3"/>
    <property type="match status" value="1"/>
</dbReference>
<evidence type="ECO:0000256" key="7">
    <source>
        <dbReference type="ARBA" id="ARBA00022782"/>
    </source>
</evidence>
<evidence type="ECO:0000313" key="10">
    <source>
        <dbReference type="EMBL" id="CAK9165522.1"/>
    </source>
</evidence>
<evidence type="ECO:0000256" key="5">
    <source>
        <dbReference type="ARBA" id="ARBA00022641"/>
    </source>
</evidence>
<proteinExistence type="inferred from homology"/>
<evidence type="ECO:0000313" key="12">
    <source>
        <dbReference type="Proteomes" id="UP001642360"/>
    </source>
</evidence>
<dbReference type="EMBL" id="CAUOFW020004394">
    <property type="protein sequence ID" value="CAK9165522.1"/>
    <property type="molecule type" value="Genomic_DNA"/>
</dbReference>
<evidence type="ECO:0000256" key="4">
    <source>
        <dbReference type="ARBA" id="ARBA00022525"/>
    </source>
</evidence>
<dbReference type="GO" id="GO:0008283">
    <property type="term" value="P:cell population proliferation"/>
    <property type="evidence" value="ECO:0007669"/>
    <property type="project" value="UniProtKB-UniRule"/>
</dbReference>
<keyword evidence="7 9" id="KW-0221">Differentiation</keyword>
<dbReference type="GO" id="GO:0030154">
    <property type="term" value="P:cell differentiation"/>
    <property type="evidence" value="ECO:0007669"/>
    <property type="project" value="UniProtKB-UniRule"/>
</dbReference>
<evidence type="ECO:0000256" key="2">
    <source>
        <dbReference type="ARBA" id="ARBA00010781"/>
    </source>
</evidence>
<evidence type="ECO:0000256" key="3">
    <source>
        <dbReference type="ARBA" id="ARBA00022473"/>
    </source>
</evidence>
<sequence length="83" mass="9047">MSKVTALLIVALLCVTMSSAAARPEPAFPDTNLVKTQQEEGTVGAQHVEVVDENCEGVGDEECLMRRTLAAHIDYIYTQKKNP</sequence>
<dbReference type="InterPro" id="IPR009438">
    <property type="entry name" value="Phytosulfokine"/>
</dbReference>
<dbReference type="AlphaFoldDB" id="A0ABC8TBN3"/>
<organism evidence="10 12">
    <name type="scientific">Ilex paraguariensis</name>
    <name type="common">yerba mate</name>
    <dbReference type="NCBI Taxonomy" id="185542"/>
    <lineage>
        <taxon>Eukaryota</taxon>
        <taxon>Viridiplantae</taxon>
        <taxon>Streptophyta</taxon>
        <taxon>Embryophyta</taxon>
        <taxon>Tracheophyta</taxon>
        <taxon>Spermatophyta</taxon>
        <taxon>Magnoliopsida</taxon>
        <taxon>eudicotyledons</taxon>
        <taxon>Gunneridae</taxon>
        <taxon>Pentapetalae</taxon>
        <taxon>asterids</taxon>
        <taxon>campanulids</taxon>
        <taxon>Aquifoliales</taxon>
        <taxon>Aquifoliaceae</taxon>
        <taxon>Ilex</taxon>
    </lineage>
</organism>
<comment type="caution">
    <text evidence="10">The sequence shown here is derived from an EMBL/GenBank/DDBJ whole genome shotgun (WGS) entry which is preliminary data.</text>
</comment>
<evidence type="ECO:0000256" key="6">
    <source>
        <dbReference type="ARBA" id="ARBA00022729"/>
    </source>
</evidence>
<accession>A0ABC8TBN3</accession>
<dbReference type="PANTHER" id="PTHR33285:SF55">
    <property type="entry name" value="PHYTOSULFOKINES 3"/>
    <property type="match status" value="1"/>
</dbReference>
<protein>
    <recommendedName>
        <fullName evidence="9">Phytosulfokine</fullName>
    </recommendedName>
    <component>
        <recommendedName>
            <fullName evidence="9">Phytosulfokine-alpha</fullName>
            <shortName evidence="9">PSK-alpha</shortName>
            <shortName evidence="9">Phytosulfokine-a</shortName>
        </recommendedName>
    </component>
    <component>
        <recommendedName>
            <fullName evidence="9">Phytosulfokine-beta</fullName>
            <shortName evidence="9">PSK-beta</shortName>
            <shortName evidence="9">Phytosulfokine-b</shortName>
        </recommendedName>
    </component>
</protein>
<keyword evidence="4 9" id="KW-0964">Secreted</keyword>
<evidence type="ECO:0000256" key="9">
    <source>
        <dbReference type="RuleBase" id="RU368031"/>
    </source>
</evidence>
<keyword evidence="3 9" id="KW-0217">Developmental protein</keyword>
<comment type="subcellular location">
    <subcellularLocation>
        <location evidence="1 9">Secreted</location>
    </subcellularLocation>
</comment>
<dbReference type="GO" id="GO:0005576">
    <property type="term" value="C:extracellular region"/>
    <property type="evidence" value="ECO:0007669"/>
    <property type="project" value="UniProtKB-SubCell"/>
</dbReference>
<dbReference type="EMBL" id="CAUOFW020008847">
    <property type="protein sequence ID" value="CAK9184129.1"/>
    <property type="molecule type" value="Genomic_DNA"/>
</dbReference>
<name>A0ABC8TBN3_9AQUA</name>
<evidence type="ECO:0000256" key="1">
    <source>
        <dbReference type="ARBA" id="ARBA00004613"/>
    </source>
</evidence>
<evidence type="ECO:0000313" key="11">
    <source>
        <dbReference type="EMBL" id="CAK9184129.1"/>
    </source>
</evidence>
<evidence type="ECO:0000256" key="8">
    <source>
        <dbReference type="ARBA" id="ARBA00023030"/>
    </source>
</evidence>
<keyword evidence="6 9" id="KW-0732">Signal</keyword>
<comment type="similarity">
    <text evidence="2 9">Belongs to the phytosulfokine family.</text>
</comment>
<dbReference type="GO" id="GO:0008083">
    <property type="term" value="F:growth factor activity"/>
    <property type="evidence" value="ECO:0007669"/>
    <property type="project" value="UniProtKB-UniRule"/>
</dbReference>
<gene>
    <name evidence="10" type="ORF">ILEXP_LOCUS34690</name>
    <name evidence="11" type="ORF">ILEXP_LOCUS54422</name>
</gene>
<keyword evidence="8 9" id="KW-0339">Growth factor</keyword>